<evidence type="ECO:0000256" key="3">
    <source>
        <dbReference type="ARBA" id="ARBA00022695"/>
    </source>
</evidence>
<gene>
    <name evidence="4" type="ORF">M1L60_41365</name>
</gene>
<dbReference type="InterPro" id="IPR016267">
    <property type="entry name" value="UDPGP_trans"/>
</dbReference>
<evidence type="ECO:0000256" key="1">
    <source>
        <dbReference type="ARBA" id="ARBA00010401"/>
    </source>
</evidence>
<dbReference type="GO" id="GO:0016779">
    <property type="term" value="F:nucleotidyltransferase activity"/>
    <property type="evidence" value="ECO:0007669"/>
    <property type="project" value="UniProtKB-KW"/>
</dbReference>
<reference evidence="4 5" key="1">
    <citation type="submission" date="2022-06" db="EMBL/GenBank/DDBJ databases">
        <title>New Species of the Genus Actinoplanes, ActinopZanes ferrugineus.</title>
        <authorList>
            <person name="Ding P."/>
        </authorList>
    </citation>
    <scope>NUCLEOTIDE SEQUENCE [LARGE SCALE GENOMIC DNA]</scope>
    <source>
        <strain evidence="4 5">TRM88003</strain>
    </source>
</reference>
<dbReference type="Proteomes" id="UP001523369">
    <property type="component" value="Unassembled WGS sequence"/>
</dbReference>
<evidence type="ECO:0000256" key="2">
    <source>
        <dbReference type="ARBA" id="ARBA00022679"/>
    </source>
</evidence>
<dbReference type="InterPro" id="IPR029044">
    <property type="entry name" value="Nucleotide-diphossugar_trans"/>
</dbReference>
<dbReference type="Gene3D" id="2.160.10.10">
    <property type="entry name" value="Hexapeptide repeat proteins"/>
    <property type="match status" value="1"/>
</dbReference>
<sequence>MEAFAQATLSKAEKDGAHPVELAALRRRLDQVVAPRAGLLPGDELEPLTDVPGLDDLPEPSADRAREILDQLAVLKLNGGLGTSMGLTGPKSMLEVKPGKNFLDIVATQVAAVRERYGARLPLLLMNSAATRGPSMARIEAQDFLQGREPKLRADDLFPVEWPADPSLEWCPPGHGDLYTALAASGTLDRLLESGVRWCFVSNADNLGATVDVRVAAWMASEQIPFAMEVVQGTEADRKGGHLARHQGRVVLRETAQVPEGDTSFSAIERWKYYNTNNLWIDLQALKQLQEADPAAPSLPLIVNRKTVDPKDSSSTPVIQLETAMGAAIGSIEGARPVLVPRTRFAPVKTTDDLLVVRSDAYDLTADGHLVPTYEPPGPVVTLDPAHYKLLPDFERYFPAGPPSLRNATRLKVTGEVTFGADVTIDGEVNLTGPLTVPDGRTLPS</sequence>
<name>A0ABT1E2H2_9ACTN</name>
<evidence type="ECO:0000313" key="4">
    <source>
        <dbReference type="EMBL" id="MCO8277048.1"/>
    </source>
</evidence>
<comment type="similarity">
    <text evidence="1">Belongs to the UDPGP type 1 family.</text>
</comment>
<proteinExistence type="inferred from homology"/>
<protein>
    <submittedName>
        <fullName evidence="4">UTP--glucose-1-phosphate uridylyltransferase</fullName>
    </submittedName>
</protein>
<dbReference type="Gene3D" id="3.90.550.10">
    <property type="entry name" value="Spore Coat Polysaccharide Biosynthesis Protein SpsA, Chain A"/>
    <property type="match status" value="1"/>
</dbReference>
<keyword evidence="2" id="KW-0808">Transferase</keyword>
<keyword evidence="5" id="KW-1185">Reference proteome</keyword>
<dbReference type="RefSeq" id="WP_253243068.1">
    <property type="nucleotide sequence ID" value="NZ_JAMYJR010000053.1"/>
</dbReference>
<evidence type="ECO:0000313" key="5">
    <source>
        <dbReference type="Proteomes" id="UP001523369"/>
    </source>
</evidence>
<dbReference type="InterPro" id="IPR002618">
    <property type="entry name" value="UDPGP_fam"/>
</dbReference>
<dbReference type="EMBL" id="JAMYJR010000053">
    <property type="protein sequence ID" value="MCO8277048.1"/>
    <property type="molecule type" value="Genomic_DNA"/>
</dbReference>
<dbReference type="PIRSF" id="PIRSF000806">
    <property type="entry name" value="UDPGP"/>
    <property type="match status" value="1"/>
</dbReference>
<accession>A0ABT1E2H2</accession>
<organism evidence="4 5">
    <name type="scientific">Paractinoplanes aksuensis</name>
    <dbReference type="NCBI Taxonomy" id="2939490"/>
    <lineage>
        <taxon>Bacteria</taxon>
        <taxon>Bacillati</taxon>
        <taxon>Actinomycetota</taxon>
        <taxon>Actinomycetes</taxon>
        <taxon>Micromonosporales</taxon>
        <taxon>Micromonosporaceae</taxon>
        <taxon>Paractinoplanes</taxon>
    </lineage>
</organism>
<dbReference type="PANTHER" id="PTHR43511">
    <property type="match status" value="1"/>
</dbReference>
<comment type="caution">
    <text evidence="4">The sequence shown here is derived from an EMBL/GenBank/DDBJ whole genome shotgun (WGS) entry which is preliminary data.</text>
</comment>
<dbReference type="Pfam" id="PF01704">
    <property type="entry name" value="UDPGP"/>
    <property type="match status" value="1"/>
</dbReference>
<dbReference type="SUPFAM" id="SSF53448">
    <property type="entry name" value="Nucleotide-diphospho-sugar transferases"/>
    <property type="match status" value="1"/>
</dbReference>
<keyword evidence="3 4" id="KW-0548">Nucleotidyltransferase</keyword>